<dbReference type="EMBL" id="LR797186">
    <property type="protein sequence ID" value="CAB4192328.1"/>
    <property type="molecule type" value="Genomic_DNA"/>
</dbReference>
<organism evidence="5">
    <name type="scientific">uncultured Caudovirales phage</name>
    <dbReference type="NCBI Taxonomy" id="2100421"/>
    <lineage>
        <taxon>Viruses</taxon>
        <taxon>Duplodnaviria</taxon>
        <taxon>Heunggongvirae</taxon>
        <taxon>Uroviricota</taxon>
        <taxon>Caudoviricetes</taxon>
        <taxon>Peduoviridae</taxon>
        <taxon>Maltschvirus</taxon>
        <taxon>Maltschvirus maltsch</taxon>
    </lineage>
</organism>
<dbReference type="EMBL" id="LR797092">
    <property type="protein sequence ID" value="CAB4186050.1"/>
    <property type="molecule type" value="Genomic_DNA"/>
</dbReference>
<name>A0A6J7XHS8_9CAUD</name>
<reference evidence="5" key="1">
    <citation type="submission" date="2020-05" db="EMBL/GenBank/DDBJ databases">
        <authorList>
            <person name="Chiriac C."/>
            <person name="Salcher M."/>
            <person name="Ghai R."/>
            <person name="Kavagutti S V."/>
        </authorList>
    </citation>
    <scope>NUCLEOTIDE SEQUENCE</scope>
</reference>
<evidence type="ECO:0000313" key="5">
    <source>
        <dbReference type="EMBL" id="CAB5231018.1"/>
    </source>
</evidence>
<dbReference type="EMBL" id="LR796909">
    <property type="protein sequence ID" value="CAB4173998.1"/>
    <property type="molecule type" value="Genomic_DNA"/>
</dbReference>
<sequence length="180" mass="18648">MILPGVIASSGGVASSFESIATTTVGSGGVASVTFSSIPATFAHLQIRITLATGNTAGGNFFMSYNSDTTAANYVRHYLIGDGSTVNASGGDHPGAGTVVMYNPGGTYPSVAVIDQLDYANTNKYKTLRSLQGQDSNGSGYVFYTSGLWMNTNAITSIKFAYVSGNIPQYSSFALYGVKA</sequence>
<evidence type="ECO:0000313" key="1">
    <source>
        <dbReference type="EMBL" id="CAB4173998.1"/>
    </source>
</evidence>
<gene>
    <name evidence="2" type="ORF">UFOVP1133_10</name>
    <name evidence="3" type="ORF">UFOVP1249_15</name>
    <name evidence="4" type="ORF">UFOVP1494_19</name>
    <name evidence="5" type="ORF">UFOVP1583_15</name>
    <name evidence="1" type="ORF">UFOVP968_18</name>
</gene>
<evidence type="ECO:0000313" key="3">
    <source>
        <dbReference type="EMBL" id="CAB4192328.1"/>
    </source>
</evidence>
<dbReference type="EMBL" id="LR797457">
    <property type="protein sequence ID" value="CAB4217249.1"/>
    <property type="molecule type" value="Genomic_DNA"/>
</dbReference>
<protein>
    <submittedName>
        <fullName evidence="5">Uncharacterized protein</fullName>
    </submittedName>
</protein>
<proteinExistence type="predicted"/>
<accession>A0A6J7XHS8</accession>
<evidence type="ECO:0000313" key="4">
    <source>
        <dbReference type="EMBL" id="CAB4217249.1"/>
    </source>
</evidence>
<evidence type="ECO:0000313" key="2">
    <source>
        <dbReference type="EMBL" id="CAB4186050.1"/>
    </source>
</evidence>
<dbReference type="EMBL" id="LR798427">
    <property type="protein sequence ID" value="CAB5231018.1"/>
    <property type="molecule type" value="Genomic_DNA"/>
</dbReference>